<dbReference type="Pfam" id="PF11142">
    <property type="entry name" value="DUF2917"/>
    <property type="match status" value="1"/>
</dbReference>
<dbReference type="RefSeq" id="WP_114470931.1">
    <property type="nucleotide sequence ID" value="NZ_QPJK01000009.1"/>
</dbReference>
<accession>A0A368XIJ2</accession>
<protein>
    <submittedName>
        <fullName evidence="1">DUF2917 family protein</fullName>
    </submittedName>
</protein>
<name>A0A368XIJ2_9BURK</name>
<dbReference type="EMBL" id="QPJK01000009">
    <property type="protein sequence ID" value="RCW67419.1"/>
    <property type="molecule type" value="Genomic_DNA"/>
</dbReference>
<dbReference type="AlphaFoldDB" id="A0A368XIJ2"/>
<organism evidence="1 2">
    <name type="scientific">Pseudorhodoferax soli</name>
    <dbReference type="NCBI Taxonomy" id="545864"/>
    <lineage>
        <taxon>Bacteria</taxon>
        <taxon>Pseudomonadati</taxon>
        <taxon>Pseudomonadota</taxon>
        <taxon>Betaproteobacteria</taxon>
        <taxon>Burkholderiales</taxon>
        <taxon>Comamonadaceae</taxon>
    </lineage>
</organism>
<keyword evidence="2" id="KW-1185">Reference proteome</keyword>
<evidence type="ECO:0000313" key="2">
    <source>
        <dbReference type="Proteomes" id="UP000252884"/>
    </source>
</evidence>
<reference evidence="1 2" key="1">
    <citation type="submission" date="2018-07" db="EMBL/GenBank/DDBJ databases">
        <title>Genomic Encyclopedia of Type Strains, Phase IV (KMG-IV): sequencing the most valuable type-strain genomes for metagenomic binning, comparative biology and taxonomic classification.</title>
        <authorList>
            <person name="Goeker M."/>
        </authorList>
    </citation>
    <scope>NUCLEOTIDE SEQUENCE [LARGE SCALE GENOMIC DNA]</scope>
    <source>
        <strain evidence="1 2">DSM 21634</strain>
    </source>
</reference>
<evidence type="ECO:0000313" key="1">
    <source>
        <dbReference type="EMBL" id="RCW67419.1"/>
    </source>
</evidence>
<sequence>MFTQATQSTHQSSSPAALPGCWKLDAGQAFSLTPSAAGVLRIAHGRVWVTMDMLRSDAQAAGDLFLVPGRGLVVQAGQRVVLESSGAERGAAAYFAWDPLPQTQARAVGRALQAGRWQQAVAQPVRDLGLALGQAGAALTRLALGLFGLVLPPARGRMQQQS</sequence>
<gene>
    <name evidence="1" type="ORF">DES41_109142</name>
</gene>
<comment type="caution">
    <text evidence="1">The sequence shown here is derived from an EMBL/GenBank/DDBJ whole genome shotgun (WGS) entry which is preliminary data.</text>
</comment>
<dbReference type="OrthoDB" id="8899531at2"/>
<dbReference type="Proteomes" id="UP000252884">
    <property type="component" value="Unassembled WGS sequence"/>
</dbReference>
<proteinExistence type="predicted"/>
<dbReference type="InterPro" id="IPR021317">
    <property type="entry name" value="DUF2917"/>
</dbReference>